<keyword evidence="9" id="KW-1185">Reference proteome</keyword>
<dbReference type="GO" id="GO:0051382">
    <property type="term" value="P:kinetochore assembly"/>
    <property type="evidence" value="ECO:0007669"/>
    <property type="project" value="InterPro"/>
</dbReference>
<feature type="compositionally biased region" description="Polar residues" evidence="6">
    <location>
        <begin position="529"/>
        <end position="542"/>
    </location>
</feature>
<dbReference type="PANTHER" id="PTHR46904:SF1">
    <property type="entry name" value="CENTROMERE PROTEIN T"/>
    <property type="match status" value="1"/>
</dbReference>
<feature type="compositionally biased region" description="Polar residues" evidence="6">
    <location>
        <begin position="335"/>
        <end position="346"/>
    </location>
</feature>
<keyword evidence="4" id="KW-0158">Chromosome</keyword>
<dbReference type="Gene3D" id="1.10.20.10">
    <property type="entry name" value="Histone, subunit A"/>
    <property type="match status" value="1"/>
</dbReference>
<dbReference type="GO" id="GO:0007059">
    <property type="term" value="P:chromosome segregation"/>
    <property type="evidence" value="ECO:0007669"/>
    <property type="project" value="TreeGrafter"/>
</dbReference>
<comment type="subcellular location">
    <subcellularLocation>
        <location evidence="2">Chromosome</location>
    </subcellularLocation>
    <subcellularLocation>
        <location evidence="1">Nucleus</location>
    </subcellularLocation>
</comment>
<dbReference type="SUPFAM" id="SSF47113">
    <property type="entry name" value="Histone-fold"/>
    <property type="match status" value="1"/>
</dbReference>
<feature type="compositionally biased region" description="Polar residues" evidence="6">
    <location>
        <begin position="552"/>
        <end position="595"/>
    </location>
</feature>
<dbReference type="EMBL" id="UYJE01007376">
    <property type="protein sequence ID" value="VDI54165.1"/>
    <property type="molecule type" value="Genomic_DNA"/>
</dbReference>
<feature type="domain" description="CENP-T/Histone H4 histone fold" evidence="7">
    <location>
        <begin position="930"/>
        <end position="1025"/>
    </location>
</feature>
<feature type="region of interest" description="Disordered" evidence="6">
    <location>
        <begin position="757"/>
        <end position="829"/>
    </location>
</feature>
<gene>
    <name evidence="8" type="ORF">MGAL_10B041645</name>
</gene>
<sequence>MAKKDTPRSMLQAFIENVPTTAPVKRTRARTRSPEDRHFNETVPNQKKRRRSSLAVKQTPRSMIESYMHDHKTQTPFVRVLRRRSKTFTPIIQSDVRDDVITPRTALEGFINNAPEETPVQRAVNESELDSESDIILPNETLHVTHSPIHNEDTGSITISQKERQNQHHITLQQFTQGMHNLTAGNQTKDRMFSSDSEDTPEIPPDVTLDVLVDSLNSESDRSHIRMPQQDSRRQNLNHITLEQFSQGLKGKIGSGSDAGVMGDDETEEEHSDIQTFRRGQRMSSRLSMGSLHTQVLERSMNNRSYFSPGKTIPHEDLTPSRRTSVRSPMVSLPVESNLSPSNRNSTPDRSKEGSLVIEQNFTPSKSIQNVNLTTDSDLTPSKRPLSLKESLLNQTDLTRSQRTGTLNRSTAFHVPYESDFSPSRRTQVVSELASTPSGRTRIDSNLDLTPSRRTQIISESDLTPSQRTQIDSNSDLTPSRRTLIVSRSSTLHKHEDLTPSRRTQSKNSNSSHLESDLTPSRGTEDSNRSTTFQSPKTSDLTLSRRKENLHKSTTLQSPDKSGLTPSRRSTALNTSSSVHPSAFNATLSRTTNTPREAVKTNELSQNESGETDGSLQGESGDTESSLSQTAGIPVSYDNADKSRLTKSRMDTSQNRQTEAHGQTPSLRSPGKALNPIVPSSGTGLKNNQKSQNRTKDILMSVQNDEQDSKTEKTPRSQIRSQSKLKPPMRTPLSSNVTILENIKPLSSSTPARILINKQLGTPSRVPVTPSSGSTPKRVPMTGNSMNRTPGRIPIKNLSMNISNNAKSSGTPNRSVRNQSNLGENMTNSALPITNSSLRKLSHKSVNVSQQAVTDRLEVHESEEESGEELDTIELYKLKTPHLRGDISQIPTPIYSSTPAPVKPVQKQIPRPIPQRKPDIKKSKKTVSSVLPNNTIKQAFQHFCNMKAAPDTMDELIKYTDTYFENTFKTLEAFALHAGRKTIDESDVELLMRRQGFITEKQPLNVLVENILPLELRQEIIPMARANNVIEPL</sequence>
<comment type="similarity">
    <text evidence="3">Belongs to the CENP-T/CNN1 family.</text>
</comment>
<feature type="compositionally biased region" description="Polar residues" evidence="6">
    <location>
        <begin position="602"/>
        <end position="631"/>
    </location>
</feature>
<dbReference type="CDD" id="cd22920">
    <property type="entry name" value="HFD_CENP-T"/>
    <property type="match status" value="1"/>
</dbReference>
<dbReference type="GO" id="GO:0000776">
    <property type="term" value="C:kinetochore"/>
    <property type="evidence" value="ECO:0007669"/>
    <property type="project" value="InterPro"/>
</dbReference>
<feature type="region of interest" description="Disordered" evidence="6">
    <location>
        <begin position="249"/>
        <end position="286"/>
    </location>
</feature>
<dbReference type="InterPro" id="IPR009072">
    <property type="entry name" value="Histone-fold"/>
</dbReference>
<dbReference type="Pfam" id="PF15511">
    <property type="entry name" value="CENP-T_C"/>
    <property type="match status" value="1"/>
</dbReference>
<feature type="region of interest" description="Disordered" evidence="6">
    <location>
        <begin position="368"/>
        <end position="409"/>
    </location>
</feature>
<evidence type="ECO:0000313" key="9">
    <source>
        <dbReference type="Proteomes" id="UP000596742"/>
    </source>
</evidence>
<feature type="compositionally biased region" description="Polar residues" evidence="6">
    <location>
        <begin position="798"/>
        <end position="829"/>
    </location>
</feature>
<reference evidence="8" key="1">
    <citation type="submission" date="2018-11" db="EMBL/GenBank/DDBJ databases">
        <authorList>
            <person name="Alioto T."/>
            <person name="Alioto T."/>
        </authorList>
    </citation>
    <scope>NUCLEOTIDE SEQUENCE</scope>
</reference>
<comment type="caution">
    <text evidence="8">The sequence shown here is derived from an EMBL/GenBank/DDBJ whole genome shotgun (WGS) entry which is preliminary data.</text>
</comment>
<organism evidence="8 9">
    <name type="scientific">Mytilus galloprovincialis</name>
    <name type="common">Mediterranean mussel</name>
    <dbReference type="NCBI Taxonomy" id="29158"/>
    <lineage>
        <taxon>Eukaryota</taxon>
        <taxon>Metazoa</taxon>
        <taxon>Spiralia</taxon>
        <taxon>Lophotrochozoa</taxon>
        <taxon>Mollusca</taxon>
        <taxon>Bivalvia</taxon>
        <taxon>Autobranchia</taxon>
        <taxon>Pteriomorphia</taxon>
        <taxon>Mytilida</taxon>
        <taxon>Mytiloidea</taxon>
        <taxon>Mytilidae</taxon>
        <taxon>Mytilinae</taxon>
        <taxon>Mytilus</taxon>
    </lineage>
</organism>
<evidence type="ECO:0000256" key="6">
    <source>
        <dbReference type="SAM" id="MobiDB-lite"/>
    </source>
</evidence>
<feature type="compositionally biased region" description="Polar residues" evidence="6">
    <location>
        <begin position="392"/>
        <end position="409"/>
    </location>
</feature>
<feature type="compositionally biased region" description="Basic and acidic residues" evidence="6">
    <location>
        <begin position="639"/>
        <end position="650"/>
    </location>
</feature>
<evidence type="ECO:0000313" key="8">
    <source>
        <dbReference type="EMBL" id="VDI54165.1"/>
    </source>
</evidence>
<feature type="region of interest" description="Disordered" evidence="6">
    <location>
        <begin position="301"/>
        <end position="353"/>
    </location>
</feature>
<feature type="compositionally biased region" description="Polar residues" evidence="6">
    <location>
        <begin position="501"/>
        <end position="522"/>
    </location>
</feature>
<feature type="compositionally biased region" description="Polar residues" evidence="6">
    <location>
        <begin position="651"/>
        <end position="667"/>
    </location>
</feature>
<dbReference type="GO" id="GO:0005634">
    <property type="term" value="C:nucleus"/>
    <property type="evidence" value="ECO:0007669"/>
    <property type="project" value="UniProtKB-SubCell"/>
</dbReference>
<dbReference type="InterPro" id="IPR028255">
    <property type="entry name" value="CENP-T"/>
</dbReference>
<dbReference type="Proteomes" id="UP000596742">
    <property type="component" value="Unassembled WGS sequence"/>
</dbReference>
<dbReference type="OrthoDB" id="6115453at2759"/>
<dbReference type="GO" id="GO:0046982">
    <property type="term" value="F:protein heterodimerization activity"/>
    <property type="evidence" value="ECO:0007669"/>
    <property type="project" value="InterPro"/>
</dbReference>
<feature type="region of interest" description="Disordered" evidence="6">
    <location>
        <begin position="432"/>
        <end position="733"/>
    </location>
</feature>
<feature type="compositionally biased region" description="Polar residues" evidence="6">
    <location>
        <begin position="368"/>
        <end position="380"/>
    </location>
</feature>
<dbReference type="GO" id="GO:0000278">
    <property type="term" value="P:mitotic cell cycle"/>
    <property type="evidence" value="ECO:0007669"/>
    <property type="project" value="TreeGrafter"/>
</dbReference>
<keyword evidence="5" id="KW-0539">Nucleus</keyword>
<feature type="compositionally biased region" description="Polar residues" evidence="6">
    <location>
        <begin position="678"/>
        <end position="692"/>
    </location>
</feature>
<protein>
    <submittedName>
        <fullName evidence="8">Centromere protein T</fullName>
    </submittedName>
</protein>
<evidence type="ECO:0000256" key="2">
    <source>
        <dbReference type="ARBA" id="ARBA00004286"/>
    </source>
</evidence>
<evidence type="ECO:0000256" key="3">
    <source>
        <dbReference type="ARBA" id="ARBA00010137"/>
    </source>
</evidence>
<feature type="region of interest" description="Disordered" evidence="6">
    <location>
        <begin position="889"/>
        <end position="927"/>
    </location>
</feature>
<dbReference type="GO" id="GO:0003677">
    <property type="term" value="F:DNA binding"/>
    <property type="evidence" value="ECO:0007669"/>
    <property type="project" value="InterPro"/>
</dbReference>
<evidence type="ECO:0000256" key="4">
    <source>
        <dbReference type="ARBA" id="ARBA00022454"/>
    </source>
</evidence>
<name>A0A8B6FTL9_MYTGA</name>
<dbReference type="AlphaFoldDB" id="A0A8B6FTL9"/>
<evidence type="ECO:0000256" key="5">
    <source>
        <dbReference type="ARBA" id="ARBA00023242"/>
    </source>
</evidence>
<evidence type="ECO:0000259" key="7">
    <source>
        <dbReference type="Pfam" id="PF15511"/>
    </source>
</evidence>
<feature type="compositionally biased region" description="Polar residues" evidence="6">
    <location>
        <begin position="889"/>
        <end position="899"/>
    </location>
</feature>
<proteinExistence type="inferred from homology"/>
<dbReference type="PANTHER" id="PTHR46904">
    <property type="entry name" value="CENTROMERE PROTEIN T"/>
    <property type="match status" value="1"/>
</dbReference>
<feature type="region of interest" description="Disordered" evidence="6">
    <location>
        <begin position="19"/>
        <end position="59"/>
    </location>
</feature>
<evidence type="ECO:0000256" key="1">
    <source>
        <dbReference type="ARBA" id="ARBA00004123"/>
    </source>
</evidence>
<accession>A0A8B6FTL9</accession>
<dbReference type="InterPro" id="IPR035425">
    <property type="entry name" value="CENP-T/H4_C"/>
</dbReference>
<feature type="compositionally biased region" description="Polar residues" evidence="6">
    <location>
        <begin position="447"/>
        <end position="490"/>
    </location>
</feature>